<dbReference type="AlphaFoldDB" id="A0A1M6PXS7"/>
<dbReference type="EMBL" id="FRAU01000001">
    <property type="protein sequence ID" value="SHK12773.1"/>
    <property type="molecule type" value="Genomic_DNA"/>
</dbReference>
<dbReference type="Gene3D" id="3.40.50.970">
    <property type="match status" value="2"/>
</dbReference>
<dbReference type="CDD" id="cd07036">
    <property type="entry name" value="TPP_PYR_E1-PDHc-beta_like"/>
    <property type="match status" value="1"/>
</dbReference>
<keyword evidence="4" id="KW-0786">Thiamine pyrophosphate</keyword>
<dbReference type="SUPFAM" id="SSF52518">
    <property type="entry name" value="Thiamin diphosphate-binding fold (THDP-binding)"/>
    <property type="match status" value="2"/>
</dbReference>
<evidence type="ECO:0000256" key="1">
    <source>
        <dbReference type="ARBA" id="ARBA00001964"/>
    </source>
</evidence>
<sequence>METTTALELKALYRALLLPRVIEERMLRLIRQGRLSKWFSGYGQEAIAVGCTWALEKQDYILPMHRNLGVWTTRGVPLRPLFCQLMGRAGGFTKGRDRTFHFGLPERRIIGMISHMAAMLPVACGLGLAARLKREDFVVLAFSGEGGTREGDFHEALNLAAVWKLPVIFVVENNGYGLSTPAHEAIPVEDVADAAVGYGMPGEVVDGNDVLAVVEAVRRAAERARAGEGPTLLEMKTFRMRGHEEASGTKYVPKKLFEHWRKKDPIDRFEAYLEREGILSEAERAAIRSELESEVQAATEYALAQPEVESTPEAERADLFAPAFVAADAPVPATQRELRFVDAISEALRLAMERDERVLLMGQDIAEYGGVFKVTQGFVERFGKERVRNTPIIESGAVGAALGLAIEGFKPVVEIQYADFISCAFNQIVNNLATTHYRWGQPVNVTIRAPFGGGLGAGPFHSQSKEAWFCHVPGLKVVVPATPEDAKGLLLTAIEEPNPVLFFEHKLLYRSVRGPVPEGVYHVPLGKARVARVGTDATIVTYGVGVHWALEEAAWWAEQGVSLEVIDLRTLIPWDRETVLASVQKTNRLLVLHEATRTAGFGAEIAAEIAELGFKLLDAPPVRVAAEDLPVPFARPLEERIFSARPRLRPALERLLHF</sequence>
<dbReference type="Pfam" id="PF02779">
    <property type="entry name" value="Transket_pyr"/>
    <property type="match status" value="1"/>
</dbReference>
<gene>
    <name evidence="6" type="ORF">SAMN04488087_0378</name>
</gene>
<evidence type="ECO:0000259" key="5">
    <source>
        <dbReference type="SMART" id="SM00861"/>
    </source>
</evidence>
<dbReference type="InterPro" id="IPR029061">
    <property type="entry name" value="THDP-binding"/>
</dbReference>
<dbReference type="FunFam" id="3.40.50.970:FF:000001">
    <property type="entry name" value="Pyruvate dehydrogenase E1 beta subunit"/>
    <property type="match status" value="1"/>
</dbReference>
<accession>A0A1M6PXS7</accession>
<dbReference type="Gene3D" id="3.40.50.920">
    <property type="match status" value="1"/>
</dbReference>
<dbReference type="InterPro" id="IPR033248">
    <property type="entry name" value="Transketolase_C"/>
</dbReference>
<dbReference type="SUPFAM" id="SSF52922">
    <property type="entry name" value="TK C-terminal domain-like"/>
    <property type="match status" value="1"/>
</dbReference>
<keyword evidence="3" id="KW-0560">Oxidoreductase</keyword>
<feature type="domain" description="Transketolase-like pyrimidine-binding" evidence="5">
    <location>
        <begin position="338"/>
        <end position="511"/>
    </location>
</feature>
<dbReference type="RefSeq" id="WP_072714252.1">
    <property type="nucleotide sequence ID" value="NZ_FRAU01000001.1"/>
</dbReference>
<dbReference type="OrthoDB" id="9769337at2"/>
<reference evidence="7" key="1">
    <citation type="submission" date="2016-11" db="EMBL/GenBank/DDBJ databases">
        <authorList>
            <person name="Varghese N."/>
            <person name="Submissions S."/>
        </authorList>
    </citation>
    <scope>NUCLEOTIDE SEQUENCE [LARGE SCALE GENOMIC DNA]</scope>
    <source>
        <strain evidence="7">DSM 22212</strain>
    </source>
</reference>
<dbReference type="InterPro" id="IPR009014">
    <property type="entry name" value="Transketo_C/PFOR_II"/>
</dbReference>
<dbReference type="Proteomes" id="UP000185812">
    <property type="component" value="Unassembled WGS sequence"/>
</dbReference>
<dbReference type="PANTHER" id="PTHR43257:SF2">
    <property type="entry name" value="PYRUVATE DEHYDROGENASE E1 COMPONENT SUBUNIT BETA"/>
    <property type="match status" value="1"/>
</dbReference>
<name>A0A1M6PXS7_9BACT</name>
<evidence type="ECO:0000256" key="3">
    <source>
        <dbReference type="ARBA" id="ARBA00023002"/>
    </source>
</evidence>
<organism evidence="6 7">
    <name type="scientific">Rhodothermus profundi</name>
    <dbReference type="NCBI Taxonomy" id="633813"/>
    <lineage>
        <taxon>Bacteria</taxon>
        <taxon>Pseudomonadati</taxon>
        <taxon>Rhodothermota</taxon>
        <taxon>Rhodothermia</taxon>
        <taxon>Rhodothermales</taxon>
        <taxon>Rhodothermaceae</taxon>
        <taxon>Rhodothermus</taxon>
    </lineage>
</organism>
<evidence type="ECO:0000256" key="4">
    <source>
        <dbReference type="ARBA" id="ARBA00023052"/>
    </source>
</evidence>
<dbReference type="InterPro" id="IPR001017">
    <property type="entry name" value="DH_E1"/>
</dbReference>
<dbReference type="STRING" id="633813.SAMN04488087_0378"/>
<dbReference type="SMART" id="SM00861">
    <property type="entry name" value="Transket_pyr"/>
    <property type="match status" value="1"/>
</dbReference>
<protein>
    <submittedName>
        <fullName evidence="6">2-oxoisovalerate dehydrogenase E1 component</fullName>
    </submittedName>
</protein>
<dbReference type="FunFam" id="3.40.50.920:FF:000001">
    <property type="entry name" value="Pyruvate dehydrogenase E1 beta subunit"/>
    <property type="match status" value="1"/>
</dbReference>
<dbReference type="Pfam" id="PF02780">
    <property type="entry name" value="Transketolase_C"/>
    <property type="match status" value="1"/>
</dbReference>
<comment type="function">
    <text evidence="2">E1 component of the 2-oxoglutarate dehydrogenase (OGDH) complex which catalyzes the decarboxylation of 2-oxoglutarate, the first step in the conversion of 2-oxoglutarate to succinyl-CoA and CO(2).</text>
</comment>
<comment type="cofactor">
    <cofactor evidence="1">
        <name>thiamine diphosphate</name>
        <dbReference type="ChEBI" id="CHEBI:58937"/>
    </cofactor>
</comment>
<evidence type="ECO:0000313" key="7">
    <source>
        <dbReference type="Proteomes" id="UP000185812"/>
    </source>
</evidence>
<dbReference type="Pfam" id="PF00676">
    <property type="entry name" value="E1_dh"/>
    <property type="match status" value="1"/>
</dbReference>
<evidence type="ECO:0000256" key="2">
    <source>
        <dbReference type="ARBA" id="ARBA00003906"/>
    </source>
</evidence>
<dbReference type="CDD" id="cd02000">
    <property type="entry name" value="TPP_E1_PDC_ADC_BCADC"/>
    <property type="match status" value="1"/>
</dbReference>
<evidence type="ECO:0000313" key="6">
    <source>
        <dbReference type="EMBL" id="SHK12773.1"/>
    </source>
</evidence>
<keyword evidence="7" id="KW-1185">Reference proteome</keyword>
<dbReference type="InterPro" id="IPR005475">
    <property type="entry name" value="Transketolase-like_Pyr-bd"/>
</dbReference>
<dbReference type="PANTHER" id="PTHR43257">
    <property type="entry name" value="PYRUVATE DEHYDROGENASE E1 COMPONENT BETA SUBUNIT"/>
    <property type="match status" value="1"/>
</dbReference>
<dbReference type="GO" id="GO:0016624">
    <property type="term" value="F:oxidoreductase activity, acting on the aldehyde or oxo group of donors, disulfide as acceptor"/>
    <property type="evidence" value="ECO:0007669"/>
    <property type="project" value="InterPro"/>
</dbReference>
<proteinExistence type="predicted"/>